<dbReference type="Gramene" id="KRH29954">
    <property type="protein sequence ID" value="KRH29954"/>
    <property type="gene ID" value="GLYMA_11G148800"/>
</dbReference>
<reference evidence="2" key="2">
    <citation type="submission" date="2018-02" db="UniProtKB">
        <authorList>
            <consortium name="EnsemblPlants"/>
        </authorList>
    </citation>
    <scope>IDENTIFICATION</scope>
    <source>
        <strain evidence="2">Williams 82</strain>
    </source>
</reference>
<reference evidence="1" key="3">
    <citation type="submission" date="2018-07" db="EMBL/GenBank/DDBJ databases">
        <title>WGS assembly of Glycine max.</title>
        <authorList>
            <person name="Schmutz J."/>
            <person name="Cannon S."/>
            <person name="Schlueter J."/>
            <person name="Ma J."/>
            <person name="Mitros T."/>
            <person name="Nelson W."/>
            <person name="Hyten D."/>
            <person name="Song Q."/>
            <person name="Thelen J."/>
            <person name="Cheng J."/>
            <person name="Xu D."/>
            <person name="Hellsten U."/>
            <person name="May G."/>
            <person name="Yu Y."/>
            <person name="Sakurai T."/>
            <person name="Umezawa T."/>
            <person name="Bhattacharyya M."/>
            <person name="Sandhu D."/>
            <person name="Valliyodan B."/>
            <person name="Lindquist E."/>
            <person name="Peto M."/>
            <person name="Grant D."/>
            <person name="Shu S."/>
            <person name="Goodstein D."/>
            <person name="Barry K."/>
            <person name="Futrell-Griggs M."/>
            <person name="Abernathy B."/>
            <person name="Du J."/>
            <person name="Tian Z."/>
            <person name="Zhu L."/>
            <person name="Gill N."/>
            <person name="Joshi T."/>
            <person name="Libault M."/>
            <person name="Sethuraman A."/>
            <person name="Zhang X."/>
            <person name="Shinozaki K."/>
            <person name="Nguyen H."/>
            <person name="Wing R."/>
            <person name="Cregan P."/>
            <person name="Specht J."/>
            <person name="Grimwood J."/>
            <person name="Rokhsar D."/>
            <person name="Stacey G."/>
            <person name="Shoemaker R."/>
            <person name="Jackson S."/>
        </authorList>
    </citation>
    <scope>NUCLEOTIDE SEQUENCE</scope>
    <source>
        <tissue evidence="1">Callus</tissue>
    </source>
</reference>
<dbReference type="STRING" id="3847.A0A0R0HNC8"/>
<organism evidence="1">
    <name type="scientific">Glycine max</name>
    <name type="common">Soybean</name>
    <name type="synonym">Glycine hispida</name>
    <dbReference type="NCBI Taxonomy" id="3847"/>
    <lineage>
        <taxon>Eukaryota</taxon>
        <taxon>Viridiplantae</taxon>
        <taxon>Streptophyta</taxon>
        <taxon>Embryophyta</taxon>
        <taxon>Tracheophyta</taxon>
        <taxon>Spermatophyta</taxon>
        <taxon>Magnoliopsida</taxon>
        <taxon>eudicotyledons</taxon>
        <taxon>Gunneridae</taxon>
        <taxon>Pentapetalae</taxon>
        <taxon>rosids</taxon>
        <taxon>fabids</taxon>
        <taxon>Fabales</taxon>
        <taxon>Fabaceae</taxon>
        <taxon>Papilionoideae</taxon>
        <taxon>50 kb inversion clade</taxon>
        <taxon>NPAAA clade</taxon>
        <taxon>indigoferoid/millettioid clade</taxon>
        <taxon>Phaseoleae</taxon>
        <taxon>Glycine</taxon>
        <taxon>Glycine subgen. Soja</taxon>
    </lineage>
</organism>
<accession>A0A0R0HNC8</accession>
<evidence type="ECO:0000313" key="3">
    <source>
        <dbReference type="Proteomes" id="UP000008827"/>
    </source>
</evidence>
<dbReference type="Proteomes" id="UP000008827">
    <property type="component" value="Chromosome 11"/>
</dbReference>
<name>A0A0R0HNC8_SOYBN</name>
<dbReference type="AlphaFoldDB" id="A0A0R0HNC8"/>
<protein>
    <submittedName>
        <fullName evidence="1 2">Uncharacterized protein</fullName>
    </submittedName>
</protein>
<reference evidence="1 2" key="1">
    <citation type="journal article" date="2010" name="Nature">
        <title>Genome sequence of the palaeopolyploid soybean.</title>
        <authorList>
            <person name="Schmutz J."/>
            <person name="Cannon S.B."/>
            <person name="Schlueter J."/>
            <person name="Ma J."/>
            <person name="Mitros T."/>
            <person name="Nelson W."/>
            <person name="Hyten D.L."/>
            <person name="Song Q."/>
            <person name="Thelen J.J."/>
            <person name="Cheng J."/>
            <person name="Xu D."/>
            <person name="Hellsten U."/>
            <person name="May G.D."/>
            <person name="Yu Y."/>
            <person name="Sakurai T."/>
            <person name="Umezawa T."/>
            <person name="Bhattacharyya M.K."/>
            <person name="Sandhu D."/>
            <person name="Valliyodan B."/>
            <person name="Lindquist E."/>
            <person name="Peto M."/>
            <person name="Grant D."/>
            <person name="Shu S."/>
            <person name="Goodstein D."/>
            <person name="Barry K."/>
            <person name="Futrell-Griggs M."/>
            <person name="Abernathy B."/>
            <person name="Du J."/>
            <person name="Tian Z."/>
            <person name="Zhu L."/>
            <person name="Gill N."/>
            <person name="Joshi T."/>
            <person name="Libault M."/>
            <person name="Sethuraman A."/>
            <person name="Zhang X.-C."/>
            <person name="Shinozaki K."/>
            <person name="Nguyen H.T."/>
            <person name="Wing R.A."/>
            <person name="Cregan P."/>
            <person name="Specht J."/>
            <person name="Grimwood J."/>
            <person name="Rokhsar D."/>
            <person name="Stacey G."/>
            <person name="Shoemaker R.C."/>
            <person name="Jackson S.A."/>
        </authorList>
    </citation>
    <scope>NUCLEOTIDE SEQUENCE</scope>
    <source>
        <strain evidence="2">cv. Williams 82</strain>
        <tissue evidence="1">Callus</tissue>
    </source>
</reference>
<evidence type="ECO:0000313" key="2">
    <source>
        <dbReference type="EnsemblPlants" id="KRH29954"/>
    </source>
</evidence>
<dbReference type="EMBL" id="CM000844">
    <property type="protein sequence ID" value="KRH29954.1"/>
    <property type="molecule type" value="Genomic_DNA"/>
</dbReference>
<dbReference type="EnsemblPlants" id="KRH29954">
    <property type="protein sequence ID" value="KRH29954"/>
    <property type="gene ID" value="GLYMA_11G148800"/>
</dbReference>
<keyword evidence="3" id="KW-1185">Reference proteome</keyword>
<proteinExistence type="predicted"/>
<gene>
    <name evidence="1" type="ORF">GLYMA_11G148800</name>
</gene>
<dbReference type="InParanoid" id="A0A0R0HNC8"/>
<evidence type="ECO:0000313" key="1">
    <source>
        <dbReference type="EMBL" id="KRH29954.1"/>
    </source>
</evidence>
<dbReference type="PaxDb" id="3847-GLYMA11G20830.1"/>
<sequence>MRKKKDKIILPPELPLEIPDDEVEVSDDDLQFIKENCAYASLVSTLDTHSITKFASSLFYSVTPYLQCYILRKLLAKVILFLKV</sequence>